<keyword evidence="6" id="KW-1185">Reference proteome</keyword>
<dbReference type="InterPro" id="IPR004165">
    <property type="entry name" value="CoA_trans_fam_I"/>
</dbReference>
<organism evidence="6 7">
    <name type="scientific">Romanomermis culicivorax</name>
    <name type="common">Nematode worm</name>
    <dbReference type="NCBI Taxonomy" id="13658"/>
    <lineage>
        <taxon>Eukaryota</taxon>
        <taxon>Metazoa</taxon>
        <taxon>Ecdysozoa</taxon>
        <taxon>Nematoda</taxon>
        <taxon>Enoplea</taxon>
        <taxon>Dorylaimia</taxon>
        <taxon>Mermithida</taxon>
        <taxon>Mermithoidea</taxon>
        <taxon>Mermithidae</taxon>
        <taxon>Romanomermis</taxon>
    </lineage>
</organism>
<comment type="pathway">
    <text evidence="4">Ketone metabolism; succinyl-CoA degradation; acetoacetyl-CoA from succinyl-CoA: step 1/1.</text>
</comment>
<dbReference type="GO" id="GO:0008260">
    <property type="term" value="F:succinyl-CoA:3-oxo-acid CoA-transferase activity"/>
    <property type="evidence" value="ECO:0007669"/>
    <property type="project" value="UniProtKB-EC"/>
</dbReference>
<evidence type="ECO:0000313" key="6">
    <source>
        <dbReference type="Proteomes" id="UP000887565"/>
    </source>
</evidence>
<dbReference type="NCBIfam" id="TIGR02429">
    <property type="entry name" value="pcaI_scoA_fam"/>
    <property type="match status" value="1"/>
</dbReference>
<dbReference type="EC" id="2.8.3.5" evidence="4"/>
<dbReference type="SMART" id="SM00882">
    <property type="entry name" value="CoA_trans"/>
    <property type="match status" value="2"/>
</dbReference>
<dbReference type="AlphaFoldDB" id="A0A915K4U6"/>
<dbReference type="PROSITE" id="PS01273">
    <property type="entry name" value="COA_TRANSF_1"/>
    <property type="match status" value="1"/>
</dbReference>
<dbReference type="InterPro" id="IPR012791">
    <property type="entry name" value="3-oxoacid_CoA-transf_B"/>
</dbReference>
<comment type="similarity">
    <text evidence="1">Belongs to the 3-oxoacid CoA-transferase subunit A family.</text>
</comment>
<dbReference type="Pfam" id="PF01144">
    <property type="entry name" value="CoA_trans"/>
    <property type="match status" value="2"/>
</dbReference>
<reference evidence="7" key="1">
    <citation type="submission" date="2022-11" db="UniProtKB">
        <authorList>
            <consortium name="WormBaseParasite"/>
        </authorList>
    </citation>
    <scope>IDENTIFICATION</scope>
</reference>
<evidence type="ECO:0000256" key="3">
    <source>
        <dbReference type="ARBA" id="ARBA00022679"/>
    </source>
</evidence>
<evidence type="ECO:0000313" key="7">
    <source>
        <dbReference type="WBParaSite" id="nRc.2.0.1.t33353-RA"/>
    </source>
</evidence>
<sequence>TSRLADRKTKFFDSTAQAVDDVRDGSSILLGGFGICGIPENLIDALVRKNSQNLTVVTNNSGQPDWGVGRLIRTKQIKRLIAAYIGDNREVEEQYLSGQLEVEITPQGTIAERLRAAGAGISAFYTRTGVGTLIQHGGLPLKYGQNGKIELFTEPKEMRNFGGEDYIMERALQADFALIKAWKADTAGNLIFRKTARNFNPLMCKAAKISVAEVEDVVPAGQLDPDNVHVPGIFVDRIVKGHKYEKRVAKLVTKHSSNNGAIKETENRLKIAKRAAQEFKDGIYVNLGVGIPSLCLRFIPENVQFQIQSENGILGLGPYPEEGEVDPDLINAGKETATVLPGASFFSSDDSFAMIRGGHIDVTILGALQVSQYGDLANWLVPDKSIKGMGGAMDLVSAPGSRVVITMEHTVKGQPKILPQCTLPLTGRNVVNVVITEMAVFETDKHLGLTVKELANGVTMDDLRRHTPCDFNVF</sequence>
<dbReference type="InterPro" id="IPR004163">
    <property type="entry name" value="CoA_transf_BS"/>
</dbReference>
<dbReference type="InterPro" id="IPR037171">
    <property type="entry name" value="NagB/RpiA_transferase-like"/>
</dbReference>
<evidence type="ECO:0000256" key="5">
    <source>
        <dbReference type="PIRSR" id="PIRSR000858-1"/>
    </source>
</evidence>
<dbReference type="FunFam" id="3.40.1080.10:FF:000002">
    <property type="entry name" value="Succinyl-CoA:3-ketoacid-coenzyme A transferase, mitochondrial"/>
    <property type="match status" value="1"/>
</dbReference>
<name>A0A915K4U6_ROMCU</name>
<comment type="catalytic activity">
    <reaction evidence="4">
        <text>a 3-oxo acid + succinyl-CoA = a 3-oxoacyl-CoA + succinate</text>
        <dbReference type="Rhea" id="RHEA:24564"/>
        <dbReference type="ChEBI" id="CHEBI:30031"/>
        <dbReference type="ChEBI" id="CHEBI:35973"/>
        <dbReference type="ChEBI" id="CHEBI:57292"/>
        <dbReference type="ChEBI" id="CHEBI:90726"/>
        <dbReference type="EC" id="2.8.3.5"/>
    </reaction>
</comment>
<accession>A0A915K4U6</accession>
<proteinExistence type="inferred from homology"/>
<dbReference type="WBParaSite" id="nRc.2.0.1.t33353-RA">
    <property type="protein sequence ID" value="nRc.2.0.1.t33353-RA"/>
    <property type="gene ID" value="nRc.2.0.1.g33353"/>
</dbReference>
<dbReference type="InterPro" id="IPR012792">
    <property type="entry name" value="3-oxoacid_CoA-transf_A"/>
</dbReference>
<keyword evidence="4" id="KW-0496">Mitochondrion</keyword>
<dbReference type="PANTHER" id="PTHR13707">
    <property type="entry name" value="KETOACID-COENZYME A TRANSFERASE"/>
    <property type="match status" value="1"/>
</dbReference>
<dbReference type="InterPro" id="IPR014388">
    <property type="entry name" value="3-oxoacid_CoA-transferase"/>
</dbReference>
<dbReference type="PIRSF" id="PIRSF000858">
    <property type="entry name" value="SCOT-t"/>
    <property type="match status" value="1"/>
</dbReference>
<evidence type="ECO:0000256" key="4">
    <source>
        <dbReference type="PIRNR" id="PIRNR000858"/>
    </source>
</evidence>
<evidence type="ECO:0000256" key="2">
    <source>
        <dbReference type="ARBA" id="ARBA00007154"/>
    </source>
</evidence>
<keyword evidence="3 4" id="KW-0808">Transferase</keyword>
<comment type="function">
    <text evidence="4">Key enzyme for ketone body catabolism. Transfers the CoA moiety from succinate to acetoacetate. Formation of the enzyme-CoA intermediate proceeds via an unstable anhydride species formed between the carboxylate groups of the enzyme and substrate.</text>
</comment>
<evidence type="ECO:0000256" key="1">
    <source>
        <dbReference type="ARBA" id="ARBA00005612"/>
    </source>
</evidence>
<dbReference type="Proteomes" id="UP000887565">
    <property type="component" value="Unplaced"/>
</dbReference>
<dbReference type="PANTHER" id="PTHR13707:SF60">
    <property type="entry name" value="ACETATE COA-TRANSFERASE SUBUNIT ALPHA"/>
    <property type="match status" value="1"/>
</dbReference>
<comment type="similarity">
    <text evidence="2 4">Belongs to the 3-oxoacid CoA-transferase family.</text>
</comment>
<dbReference type="NCBIfam" id="TIGR02428">
    <property type="entry name" value="pcaJ_scoB_fam"/>
    <property type="match status" value="1"/>
</dbReference>
<dbReference type="OMA" id="VKTMGQI"/>
<dbReference type="GO" id="GO:0046952">
    <property type="term" value="P:ketone body catabolic process"/>
    <property type="evidence" value="ECO:0007669"/>
    <property type="project" value="InterPro"/>
</dbReference>
<dbReference type="SUPFAM" id="SSF100950">
    <property type="entry name" value="NagB/RpiA/CoA transferase-like"/>
    <property type="match status" value="2"/>
</dbReference>
<dbReference type="Gene3D" id="3.40.1080.10">
    <property type="entry name" value="Glutaconate Coenzyme A-transferase"/>
    <property type="match status" value="2"/>
</dbReference>
<protein>
    <recommendedName>
        <fullName evidence="4">Succinyl-CoA:3-ketoacid-coenzyme A transferase</fullName>
        <ecNumber evidence="4">2.8.3.5</ecNumber>
    </recommendedName>
</protein>
<feature type="active site" description="5-glutamyl coenzyme A thioester intermediate" evidence="5">
    <location>
        <position position="310"/>
    </location>
</feature>